<keyword evidence="3" id="KW-0496">Mitochondrion</keyword>
<evidence type="ECO:0000256" key="4">
    <source>
        <dbReference type="SAM" id="MobiDB-lite"/>
    </source>
</evidence>
<proteinExistence type="inferred from homology"/>
<reference evidence="5" key="1">
    <citation type="journal article" date="2023" name="Insect Mol. Biol.">
        <title>Genome sequencing provides insights into the evolution of gene families encoding plant cell wall-degrading enzymes in longhorned beetles.</title>
        <authorList>
            <person name="Shin N.R."/>
            <person name="Okamura Y."/>
            <person name="Kirsch R."/>
            <person name="Pauchet Y."/>
        </authorList>
    </citation>
    <scope>NUCLEOTIDE SEQUENCE</scope>
    <source>
        <strain evidence="5">MMC_N1</strain>
    </source>
</reference>
<dbReference type="PANTHER" id="PTHR22977">
    <property type="entry name" value="COX ASSEMBLY MITOCHONDRIAL PROTEIN"/>
    <property type="match status" value="1"/>
</dbReference>
<name>A0ABQ9J4J4_9CUCU</name>
<feature type="region of interest" description="Disordered" evidence="4">
    <location>
        <begin position="106"/>
        <end position="128"/>
    </location>
</feature>
<comment type="similarity">
    <text evidence="1 3">Belongs to the CMC family.</text>
</comment>
<dbReference type="InterPro" id="IPR013892">
    <property type="entry name" value="Cyt_c_biogenesis_Cmc1-like"/>
</dbReference>
<evidence type="ECO:0000313" key="6">
    <source>
        <dbReference type="Proteomes" id="UP001162164"/>
    </source>
</evidence>
<keyword evidence="2" id="KW-1015">Disulfide bond</keyword>
<dbReference type="PROSITE" id="PS51808">
    <property type="entry name" value="CHCH"/>
    <property type="match status" value="1"/>
</dbReference>
<dbReference type="Proteomes" id="UP001162164">
    <property type="component" value="Unassembled WGS sequence"/>
</dbReference>
<comment type="caution">
    <text evidence="5">The sequence shown here is derived from an EMBL/GenBank/DDBJ whole genome shotgun (WGS) entry which is preliminary data.</text>
</comment>
<sequence>MSKPKTVYDKYTGGPHGVGDPDDLSLRRVEKDVLVTKKMRDIAKAEKCVKEVADFSACCTDSNLLMVVKCRKENTALKNCLTKWYENEDFREYCTQEYLKERTEYRRTGIPQKQREKHEKSRRIESSM</sequence>
<organism evidence="5 6">
    <name type="scientific">Molorchus minor</name>
    <dbReference type="NCBI Taxonomy" id="1323400"/>
    <lineage>
        <taxon>Eukaryota</taxon>
        <taxon>Metazoa</taxon>
        <taxon>Ecdysozoa</taxon>
        <taxon>Arthropoda</taxon>
        <taxon>Hexapoda</taxon>
        <taxon>Insecta</taxon>
        <taxon>Pterygota</taxon>
        <taxon>Neoptera</taxon>
        <taxon>Endopterygota</taxon>
        <taxon>Coleoptera</taxon>
        <taxon>Polyphaga</taxon>
        <taxon>Cucujiformia</taxon>
        <taxon>Chrysomeloidea</taxon>
        <taxon>Cerambycidae</taxon>
        <taxon>Lamiinae</taxon>
        <taxon>Monochamini</taxon>
        <taxon>Molorchus</taxon>
    </lineage>
</organism>
<dbReference type="EMBL" id="JAPWTJ010001355">
    <property type="protein sequence ID" value="KAJ8972362.1"/>
    <property type="molecule type" value="Genomic_DNA"/>
</dbReference>
<comment type="subcellular location">
    <subcellularLocation>
        <location evidence="3">Mitochondrion</location>
    </subcellularLocation>
</comment>
<feature type="region of interest" description="Disordered" evidence="4">
    <location>
        <begin position="1"/>
        <end position="23"/>
    </location>
</feature>
<keyword evidence="6" id="KW-1185">Reference proteome</keyword>
<evidence type="ECO:0000313" key="5">
    <source>
        <dbReference type="EMBL" id="KAJ8972362.1"/>
    </source>
</evidence>
<evidence type="ECO:0000256" key="1">
    <source>
        <dbReference type="ARBA" id="ARBA00007347"/>
    </source>
</evidence>
<gene>
    <name evidence="5" type="ORF">NQ317_018475</name>
</gene>
<dbReference type="PANTHER" id="PTHR22977:SF5">
    <property type="entry name" value="COX ASSEMBLY MITOCHONDRIAL PROTEIN HOMOLOG"/>
    <property type="match status" value="1"/>
</dbReference>
<dbReference type="Pfam" id="PF08583">
    <property type="entry name" value="Cmc1"/>
    <property type="match status" value="1"/>
</dbReference>
<accession>A0ABQ9J4J4</accession>
<evidence type="ECO:0000256" key="2">
    <source>
        <dbReference type="ARBA" id="ARBA00023157"/>
    </source>
</evidence>
<evidence type="ECO:0000256" key="3">
    <source>
        <dbReference type="RuleBase" id="RU364104"/>
    </source>
</evidence>
<protein>
    <recommendedName>
        <fullName evidence="3">COX assembly mitochondrial protein</fullName>
    </recommendedName>
</protein>